<evidence type="ECO:0000313" key="1">
    <source>
        <dbReference type="EMBL" id="CRK74503.1"/>
    </source>
</evidence>
<dbReference type="CDD" id="cd16440">
    <property type="entry name" value="beta_Kdo_transferase_KpsC_1"/>
    <property type="match status" value="1"/>
</dbReference>
<dbReference type="EMBL" id="CVQV01000003">
    <property type="protein sequence ID" value="CRK74503.1"/>
    <property type="molecule type" value="Genomic_DNA"/>
</dbReference>
<dbReference type="AlphaFoldDB" id="A0A0U1NJ53"/>
<name>A0A0U1NJ53_9RHOB</name>
<sequence length="349" mass="38588">MTTPLSAADPTRQRLFVYNGGFLRQKRVRRILALKGYDIRIGMPSETDLVGVWGKSPTAHRGEKIAARTNAKLVRVEDAFLRSVRPASGGDLPIGLNIDTRGVHFDSSAPSDLEVLVATHPLDDTALLDRARGGMARMKRSALSKYNNFAPETPFPKGIPDAGYVLVIDQTADDASITHSGANADTFREMLLDARLENPHATIVLKTHPETRTGHKGGHFDPANIGGNVVVLDQNTNPHRLLEGAIKVYAVSSQMGFEAIMAGHKPILYGQPFYAGWGLSEDRAPIDRRTRTLTRTQLFAGAMILYPTWYDPYRDALCSFEDALSTLEALTRTWREDHNGWAAPDMRLW</sequence>
<gene>
    <name evidence="1" type="ORF">NIG5292_00535</name>
</gene>
<dbReference type="GO" id="GO:0015774">
    <property type="term" value="P:polysaccharide transport"/>
    <property type="evidence" value="ECO:0007669"/>
    <property type="project" value="InterPro"/>
</dbReference>
<dbReference type="GO" id="GO:0000271">
    <property type="term" value="P:polysaccharide biosynthetic process"/>
    <property type="evidence" value="ECO:0007669"/>
    <property type="project" value="InterPro"/>
</dbReference>
<dbReference type="STRING" id="282199.GCA_001049735_00535"/>
<organism evidence="1 2">
    <name type="scientific">Nereida ignava</name>
    <dbReference type="NCBI Taxonomy" id="282199"/>
    <lineage>
        <taxon>Bacteria</taxon>
        <taxon>Pseudomonadati</taxon>
        <taxon>Pseudomonadota</taxon>
        <taxon>Alphaproteobacteria</taxon>
        <taxon>Rhodobacterales</taxon>
        <taxon>Roseobacteraceae</taxon>
        <taxon>Nereida</taxon>
    </lineage>
</organism>
<accession>A0A0U1NJ53</accession>
<proteinExistence type="predicted"/>
<dbReference type="Proteomes" id="UP000048949">
    <property type="component" value="Unassembled WGS sequence"/>
</dbReference>
<dbReference type="Pfam" id="PF05159">
    <property type="entry name" value="Capsule_synth"/>
    <property type="match status" value="2"/>
</dbReference>
<protein>
    <submittedName>
        <fullName evidence="1">Capsule polysaccharide biosynthesis protein</fullName>
    </submittedName>
</protein>
<dbReference type="InterPro" id="IPR007833">
    <property type="entry name" value="Capsule_polysaccharide_synth"/>
</dbReference>
<reference evidence="1 2" key="1">
    <citation type="submission" date="2015-04" db="EMBL/GenBank/DDBJ databases">
        <authorList>
            <person name="Syromyatnikov M.Y."/>
            <person name="Popov V.N."/>
        </authorList>
    </citation>
    <scope>NUCLEOTIDE SEQUENCE [LARGE SCALE GENOMIC DNA]</scope>
    <source>
        <strain evidence="1 2">CECT 5292</strain>
    </source>
</reference>
<keyword evidence="2" id="KW-1185">Reference proteome</keyword>
<evidence type="ECO:0000313" key="2">
    <source>
        <dbReference type="Proteomes" id="UP000048949"/>
    </source>
</evidence>